<sequence length="83" mass="8965">MIRNRKQLVPGASAAESPPTLHGPNGLVHRLTTGAERHAADIQDSARLAGPRKIRGKPDRGRPPKRAGPDKSSPDFIQDADKR</sequence>
<feature type="compositionally biased region" description="Basic and acidic residues" evidence="1">
    <location>
        <begin position="56"/>
        <end position="83"/>
    </location>
</feature>
<reference evidence="2" key="1">
    <citation type="submission" date="2022-03" db="EMBL/GenBank/DDBJ databases">
        <authorList>
            <person name="Alioto T."/>
            <person name="Alioto T."/>
            <person name="Gomez Garrido J."/>
        </authorList>
    </citation>
    <scope>NUCLEOTIDE SEQUENCE</scope>
</reference>
<evidence type="ECO:0000256" key="1">
    <source>
        <dbReference type="SAM" id="MobiDB-lite"/>
    </source>
</evidence>
<proteinExistence type="predicted"/>
<evidence type="ECO:0000313" key="3">
    <source>
        <dbReference type="Proteomes" id="UP001295444"/>
    </source>
</evidence>
<dbReference type="AlphaFoldDB" id="A0AAD1RYX4"/>
<feature type="region of interest" description="Disordered" evidence="1">
    <location>
        <begin position="1"/>
        <end position="83"/>
    </location>
</feature>
<dbReference type="Proteomes" id="UP001295444">
    <property type="component" value="Chromosome 04"/>
</dbReference>
<organism evidence="2 3">
    <name type="scientific">Pelobates cultripes</name>
    <name type="common">Western spadefoot toad</name>
    <dbReference type="NCBI Taxonomy" id="61616"/>
    <lineage>
        <taxon>Eukaryota</taxon>
        <taxon>Metazoa</taxon>
        <taxon>Chordata</taxon>
        <taxon>Craniata</taxon>
        <taxon>Vertebrata</taxon>
        <taxon>Euteleostomi</taxon>
        <taxon>Amphibia</taxon>
        <taxon>Batrachia</taxon>
        <taxon>Anura</taxon>
        <taxon>Pelobatoidea</taxon>
        <taxon>Pelobatidae</taxon>
        <taxon>Pelobates</taxon>
    </lineage>
</organism>
<keyword evidence="3" id="KW-1185">Reference proteome</keyword>
<protein>
    <submittedName>
        <fullName evidence="2">Uncharacterized protein</fullName>
    </submittedName>
</protein>
<name>A0AAD1RYX4_PELCU</name>
<accession>A0AAD1RYX4</accession>
<evidence type="ECO:0000313" key="2">
    <source>
        <dbReference type="EMBL" id="CAH2283009.1"/>
    </source>
</evidence>
<gene>
    <name evidence="2" type="ORF">PECUL_23A009939</name>
</gene>
<dbReference type="EMBL" id="OW240915">
    <property type="protein sequence ID" value="CAH2283009.1"/>
    <property type="molecule type" value="Genomic_DNA"/>
</dbReference>